<gene>
    <name evidence="2" type="ORF">Sjap_021836</name>
</gene>
<name>A0AAP0EWI6_9MAGN</name>
<evidence type="ECO:0000313" key="3">
    <source>
        <dbReference type="Proteomes" id="UP001417504"/>
    </source>
</evidence>
<dbReference type="AlphaFoldDB" id="A0AAP0EWI6"/>
<sequence length="169" mass="18904">MQNLGLGSYESDFGLEIGESELEIQGSNPSRQGSELFHEFILLLVGGGRWFVRRREKGVVAVHALEKDPDRLQGKTRSKKLVTREETGNTTGSRSGHHGRRPQTTSYGQSKELTHVTDASDVNEEQEADQEDEGENEDHEEVDEEGEDEGEDEGEEEGEDDGEEENKMI</sequence>
<feature type="compositionally biased region" description="Polar residues" evidence="1">
    <location>
        <begin position="102"/>
        <end position="111"/>
    </location>
</feature>
<feature type="compositionally biased region" description="Acidic residues" evidence="1">
    <location>
        <begin position="121"/>
        <end position="169"/>
    </location>
</feature>
<protein>
    <submittedName>
        <fullName evidence="2">Uncharacterized protein</fullName>
    </submittedName>
</protein>
<dbReference type="EMBL" id="JBBNAE010000009">
    <property type="protein sequence ID" value="KAK9096339.1"/>
    <property type="molecule type" value="Genomic_DNA"/>
</dbReference>
<evidence type="ECO:0000256" key="1">
    <source>
        <dbReference type="SAM" id="MobiDB-lite"/>
    </source>
</evidence>
<keyword evidence="3" id="KW-1185">Reference proteome</keyword>
<dbReference type="Proteomes" id="UP001417504">
    <property type="component" value="Unassembled WGS sequence"/>
</dbReference>
<reference evidence="2 3" key="1">
    <citation type="submission" date="2024-01" db="EMBL/GenBank/DDBJ databases">
        <title>Genome assemblies of Stephania.</title>
        <authorList>
            <person name="Yang L."/>
        </authorList>
    </citation>
    <scope>NUCLEOTIDE SEQUENCE [LARGE SCALE GENOMIC DNA]</scope>
    <source>
        <strain evidence="2">QJT</strain>
        <tissue evidence="2">Leaf</tissue>
    </source>
</reference>
<feature type="region of interest" description="Disordered" evidence="1">
    <location>
        <begin position="66"/>
        <end position="169"/>
    </location>
</feature>
<accession>A0AAP0EWI6</accession>
<evidence type="ECO:0000313" key="2">
    <source>
        <dbReference type="EMBL" id="KAK9096339.1"/>
    </source>
</evidence>
<comment type="caution">
    <text evidence="2">The sequence shown here is derived from an EMBL/GenBank/DDBJ whole genome shotgun (WGS) entry which is preliminary data.</text>
</comment>
<proteinExistence type="predicted"/>
<organism evidence="2 3">
    <name type="scientific">Stephania japonica</name>
    <dbReference type="NCBI Taxonomy" id="461633"/>
    <lineage>
        <taxon>Eukaryota</taxon>
        <taxon>Viridiplantae</taxon>
        <taxon>Streptophyta</taxon>
        <taxon>Embryophyta</taxon>
        <taxon>Tracheophyta</taxon>
        <taxon>Spermatophyta</taxon>
        <taxon>Magnoliopsida</taxon>
        <taxon>Ranunculales</taxon>
        <taxon>Menispermaceae</taxon>
        <taxon>Menispermoideae</taxon>
        <taxon>Cissampelideae</taxon>
        <taxon>Stephania</taxon>
    </lineage>
</organism>